<dbReference type="RefSeq" id="WP_379582360.1">
    <property type="nucleotide sequence ID" value="NZ_JBHUFV010000096.1"/>
</dbReference>
<keyword evidence="3" id="KW-1185">Reference proteome</keyword>
<feature type="domain" description="Condensation" evidence="1">
    <location>
        <begin position="6"/>
        <end position="413"/>
    </location>
</feature>
<dbReference type="SUPFAM" id="SSF52777">
    <property type="entry name" value="CoA-dependent acyltransferases"/>
    <property type="match status" value="2"/>
</dbReference>
<dbReference type="EMBL" id="JBHUFV010000096">
    <property type="protein sequence ID" value="MFD1939773.1"/>
    <property type="molecule type" value="Genomic_DNA"/>
</dbReference>
<gene>
    <name evidence="2" type="ORF">ACFSKW_50790</name>
</gene>
<reference evidence="3" key="1">
    <citation type="journal article" date="2019" name="Int. J. Syst. Evol. Microbiol.">
        <title>The Global Catalogue of Microorganisms (GCM) 10K type strain sequencing project: providing services to taxonomists for standard genome sequencing and annotation.</title>
        <authorList>
            <consortium name="The Broad Institute Genomics Platform"/>
            <consortium name="The Broad Institute Genome Sequencing Center for Infectious Disease"/>
            <person name="Wu L."/>
            <person name="Ma J."/>
        </authorList>
    </citation>
    <scope>NUCLEOTIDE SEQUENCE [LARGE SCALE GENOMIC DNA]</scope>
    <source>
        <strain evidence="3">ICMP 6774ER</strain>
    </source>
</reference>
<dbReference type="InterPro" id="IPR001242">
    <property type="entry name" value="Condensation_dom"/>
</dbReference>
<evidence type="ECO:0000313" key="3">
    <source>
        <dbReference type="Proteomes" id="UP001597368"/>
    </source>
</evidence>
<sequence length="416" mass="46539">MAEVRQIPASVAQRLLWVLEQFRGREGAANCPIVLRLRGRLDEERLSDGLSALTARHESLRTTLAGRGARLTQLVHEPQPVRLCRRDITSDDPDRGMDEAIADEVRLPVDAGRWPARVTLFRLADDDHCLCVNLHHAVTDGSSCGLIVRDLQALTGGGPPLPKVRWQYARFCQWQEEWLAGPEMREDRTYWTNHLEGARVPQLPLREAAPGSWVSASVTGTIDAVTVSALEQIARPRHTTLASALLAIYYLVLREHTGDDDLAVASFLANRTRTELRDTVGLLANMTVLRTRVEPGDDFGEVLRRTHATAMDAFVHQRLPYQLLRGDTLAEPGRRPDDVMFQVVPELPGNLRVAGTDAEIVVIDRLASRFECEFQIYPQHGEQRVVLCYNRARLDDDLAARLVGDYLAMAKTVASR</sequence>
<dbReference type="Gene3D" id="3.30.559.10">
    <property type="entry name" value="Chloramphenicol acetyltransferase-like domain"/>
    <property type="match status" value="1"/>
</dbReference>
<dbReference type="InterPro" id="IPR023213">
    <property type="entry name" value="CAT-like_dom_sf"/>
</dbReference>
<organism evidence="2 3">
    <name type="scientific">Nonomuraea mangrovi</name>
    <dbReference type="NCBI Taxonomy" id="2316207"/>
    <lineage>
        <taxon>Bacteria</taxon>
        <taxon>Bacillati</taxon>
        <taxon>Actinomycetota</taxon>
        <taxon>Actinomycetes</taxon>
        <taxon>Streptosporangiales</taxon>
        <taxon>Streptosporangiaceae</taxon>
        <taxon>Nonomuraea</taxon>
    </lineage>
</organism>
<dbReference type="PANTHER" id="PTHR45527:SF1">
    <property type="entry name" value="FATTY ACID SYNTHASE"/>
    <property type="match status" value="1"/>
</dbReference>
<dbReference type="Pfam" id="PF00668">
    <property type="entry name" value="Condensation"/>
    <property type="match status" value="1"/>
</dbReference>
<proteinExistence type="predicted"/>
<dbReference type="Gene3D" id="3.30.559.30">
    <property type="entry name" value="Nonribosomal peptide synthetase, condensation domain"/>
    <property type="match status" value="1"/>
</dbReference>
<accession>A0ABW4TCN4</accession>
<dbReference type="Proteomes" id="UP001597368">
    <property type="component" value="Unassembled WGS sequence"/>
</dbReference>
<evidence type="ECO:0000259" key="1">
    <source>
        <dbReference type="Pfam" id="PF00668"/>
    </source>
</evidence>
<comment type="caution">
    <text evidence="2">The sequence shown here is derived from an EMBL/GenBank/DDBJ whole genome shotgun (WGS) entry which is preliminary data.</text>
</comment>
<dbReference type="CDD" id="cd19531">
    <property type="entry name" value="LCL_NRPS-like"/>
    <property type="match status" value="1"/>
</dbReference>
<name>A0ABW4TCN4_9ACTN</name>
<dbReference type="PANTHER" id="PTHR45527">
    <property type="entry name" value="NONRIBOSOMAL PEPTIDE SYNTHETASE"/>
    <property type="match status" value="1"/>
</dbReference>
<protein>
    <submittedName>
        <fullName evidence="2">Condensation domain-containing protein</fullName>
    </submittedName>
</protein>
<evidence type="ECO:0000313" key="2">
    <source>
        <dbReference type="EMBL" id="MFD1939773.1"/>
    </source>
</evidence>